<dbReference type="Proteomes" id="UP001196413">
    <property type="component" value="Unassembled WGS sequence"/>
</dbReference>
<evidence type="ECO:0000313" key="3">
    <source>
        <dbReference type="Proteomes" id="UP001196413"/>
    </source>
</evidence>
<organism evidence="2 3">
    <name type="scientific">Parelaphostrongylus tenuis</name>
    <name type="common">Meningeal worm</name>
    <dbReference type="NCBI Taxonomy" id="148309"/>
    <lineage>
        <taxon>Eukaryota</taxon>
        <taxon>Metazoa</taxon>
        <taxon>Ecdysozoa</taxon>
        <taxon>Nematoda</taxon>
        <taxon>Chromadorea</taxon>
        <taxon>Rhabditida</taxon>
        <taxon>Rhabditina</taxon>
        <taxon>Rhabditomorpha</taxon>
        <taxon>Strongyloidea</taxon>
        <taxon>Metastrongylidae</taxon>
        <taxon>Parelaphostrongylus</taxon>
    </lineage>
</organism>
<reference evidence="2" key="1">
    <citation type="submission" date="2021-06" db="EMBL/GenBank/DDBJ databases">
        <title>Parelaphostrongylus tenuis whole genome reference sequence.</title>
        <authorList>
            <person name="Garwood T.J."/>
            <person name="Larsen P.A."/>
            <person name="Fountain-Jones N.M."/>
            <person name="Garbe J.R."/>
            <person name="Macchietto M.G."/>
            <person name="Kania S.A."/>
            <person name="Gerhold R.W."/>
            <person name="Richards J.E."/>
            <person name="Wolf T.M."/>
        </authorList>
    </citation>
    <scope>NUCLEOTIDE SEQUENCE</scope>
    <source>
        <strain evidence="2">MNPRO001-30</strain>
        <tissue evidence="2">Meninges</tissue>
    </source>
</reference>
<feature type="compositionally biased region" description="Basic and acidic residues" evidence="1">
    <location>
        <begin position="102"/>
        <end position="119"/>
    </location>
</feature>
<sequence>MGDEYEMMGELGNEAPPPPPVPLPPVPPPPPPVPLPAVPPPRPPVRPPPPPFPPNALKKQHIAPAPGLHHLPVRNPIKLAQERKKVAKKLPTLRGRRKVRQREREDQLRDWDRRKSKEQTTRQCSTFVSLMIMSTLFIINSAYHIKTTMQLNRISSAYPHLIALDKTTNFVYQLTAKLAGGNLIDYRSSDSGNHFDAL</sequence>
<protein>
    <submittedName>
        <fullName evidence="2">Uncharacterized protein</fullName>
    </submittedName>
</protein>
<keyword evidence="3" id="KW-1185">Reference proteome</keyword>
<feature type="region of interest" description="Disordered" evidence="1">
    <location>
        <begin position="1"/>
        <end position="58"/>
    </location>
</feature>
<feature type="region of interest" description="Disordered" evidence="1">
    <location>
        <begin position="92"/>
        <end position="119"/>
    </location>
</feature>
<evidence type="ECO:0000313" key="2">
    <source>
        <dbReference type="EMBL" id="KAJ1350191.1"/>
    </source>
</evidence>
<comment type="caution">
    <text evidence="2">The sequence shown here is derived from an EMBL/GenBank/DDBJ whole genome shotgun (WGS) entry which is preliminary data.</text>
</comment>
<dbReference type="AlphaFoldDB" id="A0AAD5MLT9"/>
<gene>
    <name evidence="2" type="ORF">KIN20_005924</name>
</gene>
<name>A0AAD5MLT9_PARTN</name>
<dbReference type="EMBL" id="JAHQIW010000810">
    <property type="protein sequence ID" value="KAJ1350191.1"/>
    <property type="molecule type" value="Genomic_DNA"/>
</dbReference>
<proteinExistence type="predicted"/>
<accession>A0AAD5MLT9</accession>
<feature type="compositionally biased region" description="Pro residues" evidence="1">
    <location>
        <begin position="15"/>
        <end position="54"/>
    </location>
</feature>
<evidence type="ECO:0000256" key="1">
    <source>
        <dbReference type="SAM" id="MobiDB-lite"/>
    </source>
</evidence>